<organism evidence="2 3">
    <name type="scientific">Apiospora saccharicola</name>
    <dbReference type="NCBI Taxonomy" id="335842"/>
    <lineage>
        <taxon>Eukaryota</taxon>
        <taxon>Fungi</taxon>
        <taxon>Dikarya</taxon>
        <taxon>Ascomycota</taxon>
        <taxon>Pezizomycotina</taxon>
        <taxon>Sordariomycetes</taxon>
        <taxon>Xylariomycetidae</taxon>
        <taxon>Amphisphaeriales</taxon>
        <taxon>Apiosporaceae</taxon>
        <taxon>Apiospora</taxon>
    </lineage>
</organism>
<dbReference type="EMBL" id="JAQQWM010000008">
    <property type="protein sequence ID" value="KAK8052774.1"/>
    <property type="molecule type" value="Genomic_DNA"/>
</dbReference>
<gene>
    <name evidence="2" type="ORF">PG996_012075</name>
</gene>
<proteinExistence type="predicted"/>
<evidence type="ECO:0000313" key="2">
    <source>
        <dbReference type="EMBL" id="KAK8052774.1"/>
    </source>
</evidence>
<reference evidence="2 3" key="1">
    <citation type="submission" date="2023-01" db="EMBL/GenBank/DDBJ databases">
        <title>Analysis of 21 Apiospora genomes using comparative genomics revels a genus with tremendous synthesis potential of carbohydrate active enzymes and secondary metabolites.</title>
        <authorList>
            <person name="Sorensen T."/>
        </authorList>
    </citation>
    <scope>NUCLEOTIDE SEQUENCE [LARGE SCALE GENOMIC DNA]</scope>
    <source>
        <strain evidence="2 3">CBS 83171</strain>
    </source>
</reference>
<comment type="caution">
    <text evidence="2">The sequence shown here is derived from an EMBL/GenBank/DDBJ whole genome shotgun (WGS) entry which is preliminary data.</text>
</comment>
<sequence length="60" mass="6361">MTSLEHPKVTSAVSGPKLGNNTAPSTWKSTIVCNLIWGSLFLYGINIGGADAPDEIKYPV</sequence>
<accession>A0ABR1U4A3</accession>
<feature type="region of interest" description="Disordered" evidence="1">
    <location>
        <begin position="1"/>
        <end position="25"/>
    </location>
</feature>
<evidence type="ECO:0000256" key="1">
    <source>
        <dbReference type="SAM" id="MobiDB-lite"/>
    </source>
</evidence>
<name>A0ABR1U4A3_9PEZI</name>
<evidence type="ECO:0000313" key="3">
    <source>
        <dbReference type="Proteomes" id="UP001446871"/>
    </source>
</evidence>
<protein>
    <submittedName>
        <fullName evidence="2">Uncharacterized protein</fullName>
    </submittedName>
</protein>
<dbReference type="Proteomes" id="UP001446871">
    <property type="component" value="Unassembled WGS sequence"/>
</dbReference>
<keyword evidence="3" id="KW-1185">Reference proteome</keyword>